<feature type="chain" id="PRO_5016971977" evidence="7">
    <location>
        <begin position="48"/>
        <end position="827"/>
    </location>
</feature>
<keyword evidence="2" id="KW-0378">Hydrolase</keyword>
<dbReference type="Gene3D" id="2.60.120.560">
    <property type="entry name" value="Exo-inulinase, domain 1"/>
    <property type="match status" value="1"/>
</dbReference>
<dbReference type="KEGG" id="sarm:DVA86_20925"/>
<keyword evidence="3" id="KW-0326">Glycosidase</keyword>
<dbReference type="GO" id="GO:0005975">
    <property type="term" value="P:carbohydrate metabolic process"/>
    <property type="evidence" value="ECO:0007669"/>
    <property type="project" value="InterPro"/>
</dbReference>
<dbReference type="InterPro" id="IPR051795">
    <property type="entry name" value="Glycosyl_Hydrlase_43"/>
</dbReference>
<evidence type="ECO:0000313" key="9">
    <source>
        <dbReference type="EMBL" id="AXK34748.1"/>
    </source>
</evidence>
<dbReference type="Proteomes" id="UP000254425">
    <property type="component" value="Chromosome"/>
</dbReference>
<dbReference type="Pfam" id="PF04616">
    <property type="entry name" value="Glyco_hydro_43"/>
    <property type="match status" value="1"/>
</dbReference>
<feature type="compositionally biased region" description="Basic residues" evidence="6">
    <location>
        <begin position="1"/>
        <end position="14"/>
    </location>
</feature>
<dbReference type="PANTHER" id="PTHR42812:SF5">
    <property type="entry name" value="ENDO-ARABINASE"/>
    <property type="match status" value="1"/>
</dbReference>
<evidence type="ECO:0000256" key="6">
    <source>
        <dbReference type="SAM" id="MobiDB-lite"/>
    </source>
</evidence>
<dbReference type="AlphaFoldDB" id="A0A345XSY2"/>
<feature type="domain" description="Beta-xylosidase C-terminal Concanavalin A-like" evidence="8">
    <location>
        <begin position="636"/>
        <end position="792"/>
    </location>
</feature>
<gene>
    <name evidence="9" type="ORF">DVA86_20925</name>
</gene>
<dbReference type="Pfam" id="PF17851">
    <property type="entry name" value="GH43_C2"/>
    <property type="match status" value="1"/>
</dbReference>
<reference evidence="9 10" key="1">
    <citation type="submission" date="2018-07" db="EMBL/GenBank/DDBJ databases">
        <title>Draft genome of the type strain Streptomyces armeniacus ATCC 15676.</title>
        <authorList>
            <person name="Labana P."/>
            <person name="Gosse J.T."/>
            <person name="Boddy C.N."/>
        </authorList>
    </citation>
    <scope>NUCLEOTIDE SEQUENCE [LARGE SCALE GENOMIC DNA]</scope>
    <source>
        <strain evidence="9 10">ATCC 15676</strain>
    </source>
</reference>
<feature type="signal peptide" evidence="7">
    <location>
        <begin position="1"/>
        <end position="47"/>
    </location>
</feature>
<dbReference type="Gene3D" id="2.60.120.200">
    <property type="match status" value="1"/>
</dbReference>
<evidence type="ECO:0000256" key="1">
    <source>
        <dbReference type="ARBA" id="ARBA00009865"/>
    </source>
</evidence>
<feature type="compositionally biased region" description="Low complexity" evidence="6">
    <location>
        <begin position="65"/>
        <end position="77"/>
    </location>
</feature>
<dbReference type="InterPro" id="IPR041542">
    <property type="entry name" value="GH43_C2"/>
</dbReference>
<comment type="similarity">
    <text evidence="1">Belongs to the glycosyl hydrolase 43 family.</text>
</comment>
<evidence type="ECO:0000256" key="2">
    <source>
        <dbReference type="ARBA" id="ARBA00022801"/>
    </source>
</evidence>
<organism evidence="9 10">
    <name type="scientific">Streptomyces armeniacus</name>
    <dbReference type="NCBI Taxonomy" id="83291"/>
    <lineage>
        <taxon>Bacteria</taxon>
        <taxon>Bacillati</taxon>
        <taxon>Actinomycetota</taxon>
        <taxon>Actinomycetes</taxon>
        <taxon>Kitasatosporales</taxon>
        <taxon>Streptomycetaceae</taxon>
        <taxon>Streptomyces</taxon>
    </lineage>
</organism>
<accession>A0A345XSY2</accession>
<dbReference type="SUPFAM" id="SSF75005">
    <property type="entry name" value="Arabinanase/levansucrase/invertase"/>
    <property type="match status" value="1"/>
</dbReference>
<sequence>MRRTSGRSRNRSRRAGPSTGPVRAAVLSTAALLLSLTAGLLPAPAGAAGGAQTAQIAQAAQTAQTAQTAESARSARAAADKPAPRAGTYTNPVTKGTVDTFPDPVTIRGKDGLWYAYGTQNPVFQSRGESAERMLPILRSTNMVDWEYAGQVFTPRNQPAWHGGSRLWAPDIRYTDGVYTLTYSVPGKNNIGVATAPTPTGPWTDKGAALPTPSGCPTGGIDQALFTDRDGTPYMYWGSYDTLCVARTNADRTRIEGEVTQVAQGRRMEGAFVIRRGGHYYLFYSDAGCCDGAFSGYQVKVGRSTSPAGPFTDAEGVDLMDRTSKGTAVAGANGNRWIGPGHNSLQTDLAGQDWLVYHGIPAEQPDLERTPGVDKQLSKRPTLIDRLDWIDGWPVVRAGAGPSAGRQQAPVTSWDVGSTFNDGSLDGWHAEGAGTDGWSLAEEKDARTHVTHAGGDAPAYLVSGRTAPARVRAEADLKAGPPGGAAGLTVGYRDPRNHVTAWLDRDRGALVTDVVVDGTSRGERVTALPRNFRWGDWRNVAVEVRGTRMTVEVSADRLGDPVATQERGLPAAAARAGKVGTAARGGGTAADNVGAVTAHTPVTSRVPEPEPGALLPEYSDEFDGAAVPGTGPDSPWSWVRGRAPGTAMTGGALSWPTQNAELSLNTDTASVLTRDAPKGDHTVETKIDFAPDQPAQQAGILLYENDDRYVKNVHSVLPLSHLDGAYTHVSEFGKEGERPTTTPPTPVANAPMFGGPTARTMWLRLAYHRDTARGEHEVRASTSRDGEHWVPNGVWTLPAKGDLKIGLAAMNRAGATARFDYVRTYGG</sequence>
<feature type="site" description="Important for catalytic activity, responsible for pKa modulation of the active site Glu and correct orientation of both the proton donor and substrate" evidence="5">
    <location>
        <position position="222"/>
    </location>
</feature>
<evidence type="ECO:0000256" key="4">
    <source>
        <dbReference type="PIRSR" id="PIRSR606710-1"/>
    </source>
</evidence>
<feature type="active site" description="Proton donor" evidence="4">
    <location>
        <position position="269"/>
    </location>
</feature>
<name>A0A345XSY2_9ACTN</name>
<evidence type="ECO:0000256" key="7">
    <source>
        <dbReference type="SAM" id="SignalP"/>
    </source>
</evidence>
<evidence type="ECO:0000256" key="5">
    <source>
        <dbReference type="PIRSR" id="PIRSR606710-2"/>
    </source>
</evidence>
<dbReference type="InterPro" id="IPR006710">
    <property type="entry name" value="Glyco_hydro_43"/>
</dbReference>
<dbReference type="GO" id="GO:0004553">
    <property type="term" value="F:hydrolase activity, hydrolyzing O-glycosyl compounds"/>
    <property type="evidence" value="ECO:0007669"/>
    <property type="project" value="InterPro"/>
</dbReference>
<evidence type="ECO:0000256" key="3">
    <source>
        <dbReference type="ARBA" id="ARBA00023295"/>
    </source>
</evidence>
<keyword evidence="10" id="KW-1185">Reference proteome</keyword>
<dbReference type="PANTHER" id="PTHR42812">
    <property type="entry name" value="BETA-XYLOSIDASE"/>
    <property type="match status" value="1"/>
</dbReference>
<feature type="region of interest" description="Disordered" evidence="6">
    <location>
        <begin position="65"/>
        <end position="102"/>
    </location>
</feature>
<evidence type="ECO:0000259" key="8">
    <source>
        <dbReference type="Pfam" id="PF17851"/>
    </source>
</evidence>
<dbReference type="EMBL" id="CP031320">
    <property type="protein sequence ID" value="AXK34748.1"/>
    <property type="molecule type" value="Genomic_DNA"/>
</dbReference>
<feature type="region of interest" description="Disordered" evidence="6">
    <location>
        <begin position="1"/>
        <end position="22"/>
    </location>
</feature>
<dbReference type="InterPro" id="IPR013320">
    <property type="entry name" value="ConA-like_dom_sf"/>
</dbReference>
<feature type="active site" description="Proton acceptor" evidence="4">
    <location>
        <position position="103"/>
    </location>
</feature>
<dbReference type="InterPro" id="IPR023296">
    <property type="entry name" value="Glyco_hydro_beta-prop_sf"/>
</dbReference>
<dbReference type="SUPFAM" id="SSF49899">
    <property type="entry name" value="Concanavalin A-like lectins/glucanases"/>
    <property type="match status" value="1"/>
</dbReference>
<dbReference type="CDD" id="cd18616">
    <property type="entry name" value="GH43_ABN-like"/>
    <property type="match status" value="1"/>
</dbReference>
<proteinExistence type="inferred from homology"/>
<keyword evidence="7" id="KW-0732">Signal</keyword>
<evidence type="ECO:0000313" key="10">
    <source>
        <dbReference type="Proteomes" id="UP000254425"/>
    </source>
</evidence>
<protein>
    <submittedName>
        <fullName evidence="9">Arabinan endo-1,5-alpha-L-arabinosidase</fullName>
    </submittedName>
</protein>
<feature type="region of interest" description="Disordered" evidence="6">
    <location>
        <begin position="733"/>
        <end position="753"/>
    </location>
</feature>
<dbReference type="Gene3D" id="2.115.10.20">
    <property type="entry name" value="Glycosyl hydrolase domain, family 43"/>
    <property type="match status" value="1"/>
</dbReference>